<dbReference type="PANTHER" id="PTHR41260:SF1">
    <property type="entry name" value="PROTEIN ECSC"/>
    <property type="match status" value="1"/>
</dbReference>
<dbReference type="EMBL" id="LIXZ01000022">
    <property type="protein sequence ID" value="KPL57949.1"/>
    <property type="molecule type" value="Genomic_DNA"/>
</dbReference>
<sequence>MNWSERDKQVWQSIKTWREELYEYEANDLEHTYVKWLDYAFESIPEDVQDQFFQRLDGWLFHMHSLIQGSQMQNDARERILVTARAFNQDIQTVEDLHYLTIDQLHYIAEQHAGRHRIYSLLQGGVTGTGGLVALGSDLPAMLVINLRSVQLIAITYGFDVQTPFEMMTSLKVFHAATLPARLRALAWEDLMEDLNKKDSNYFYDGSEQLTDYTWLEGSMKQALKAMAITMFKGKKWSGLPLVSIAIGAGSNYQLSRKITDFAEKYYQYRYLRDKKNEQ</sequence>
<dbReference type="AlphaFoldDB" id="A0A0P6WK09"/>
<proteinExistence type="predicted"/>
<gene>
    <name evidence="1" type="ORF">AM506_19175</name>
</gene>
<dbReference type="PANTHER" id="PTHR41260">
    <property type="entry name" value="PROTEIN ECSC"/>
    <property type="match status" value="1"/>
</dbReference>
<dbReference type="eggNOG" id="ENOG502ZAC7">
    <property type="taxonomic scope" value="Bacteria"/>
</dbReference>
<dbReference type="Proteomes" id="UP000050398">
    <property type="component" value="Unassembled WGS sequence"/>
</dbReference>
<dbReference type="OrthoDB" id="2040879at2"/>
<dbReference type="InterPro" id="IPR024787">
    <property type="entry name" value="EcsC"/>
</dbReference>
<comment type="caution">
    <text evidence="1">The sequence shown here is derived from an EMBL/GenBank/DDBJ whole genome shotgun (WGS) entry which is preliminary data.</text>
</comment>
<name>A0A0P6WK09_9BACI</name>
<accession>A0A0P6WK09</accession>
<dbReference type="RefSeq" id="WP_060674384.1">
    <property type="nucleotide sequence ID" value="NZ_LIXZ01000022.1"/>
</dbReference>
<dbReference type="Pfam" id="PF12787">
    <property type="entry name" value="EcsC"/>
    <property type="match status" value="1"/>
</dbReference>
<reference evidence="1 2" key="1">
    <citation type="submission" date="2015-08" db="EMBL/GenBank/DDBJ databases">
        <title>Draft Genome Sequence of Bacillus vietnamensis UCD-SED5.</title>
        <authorList>
            <person name="Lee R.D."/>
            <person name="Jospin G."/>
            <person name="Lang J.M."/>
            <person name="Coil D.A."/>
            <person name="Eisen J.A."/>
        </authorList>
    </citation>
    <scope>NUCLEOTIDE SEQUENCE [LARGE SCALE GENOMIC DNA]</scope>
    <source>
        <strain evidence="1 2">UCD-SED5</strain>
    </source>
</reference>
<evidence type="ECO:0000313" key="2">
    <source>
        <dbReference type="Proteomes" id="UP000050398"/>
    </source>
</evidence>
<dbReference type="PATRIC" id="fig|218284.4.peg.2375"/>
<organism evidence="1 2">
    <name type="scientific">Rossellomorea vietnamensis</name>
    <dbReference type="NCBI Taxonomy" id="218284"/>
    <lineage>
        <taxon>Bacteria</taxon>
        <taxon>Bacillati</taxon>
        <taxon>Bacillota</taxon>
        <taxon>Bacilli</taxon>
        <taxon>Bacillales</taxon>
        <taxon>Bacillaceae</taxon>
        <taxon>Rossellomorea</taxon>
    </lineage>
</organism>
<protein>
    <submittedName>
        <fullName evidence="1">ABC transporter substrate-binding protein</fullName>
    </submittedName>
</protein>
<evidence type="ECO:0000313" key="1">
    <source>
        <dbReference type="EMBL" id="KPL57949.1"/>
    </source>
</evidence>